<dbReference type="InterPro" id="IPR038765">
    <property type="entry name" value="Papain-like_cys_pep_sf"/>
</dbReference>
<feature type="signal peptide" evidence="2">
    <location>
        <begin position="1"/>
        <end position="18"/>
    </location>
</feature>
<dbReference type="KEGG" id="cter:A606_06665"/>
<evidence type="ECO:0000256" key="2">
    <source>
        <dbReference type="SAM" id="SignalP"/>
    </source>
</evidence>
<dbReference type="STRING" id="1200352.A606_06665"/>
<organism evidence="4 5">
    <name type="scientific">Corynebacterium terpenotabidum Y-11</name>
    <dbReference type="NCBI Taxonomy" id="1200352"/>
    <lineage>
        <taxon>Bacteria</taxon>
        <taxon>Bacillati</taxon>
        <taxon>Actinomycetota</taxon>
        <taxon>Actinomycetes</taxon>
        <taxon>Mycobacteriales</taxon>
        <taxon>Corynebacteriaceae</taxon>
        <taxon>Corynebacterium</taxon>
    </lineage>
</organism>
<dbReference type="EMBL" id="CP003696">
    <property type="protein sequence ID" value="AGP30980.1"/>
    <property type="molecule type" value="Genomic_DNA"/>
</dbReference>
<dbReference type="SUPFAM" id="SSF54001">
    <property type="entry name" value="Cysteine proteinases"/>
    <property type="match status" value="1"/>
</dbReference>
<evidence type="ECO:0000256" key="1">
    <source>
        <dbReference type="SAM" id="MobiDB-lite"/>
    </source>
</evidence>
<name>S4XH45_9CORY</name>
<dbReference type="HOGENOM" id="CLU_562270_0_0_11"/>
<proteinExistence type="predicted"/>
<keyword evidence="5" id="KW-1185">Reference proteome</keyword>
<feature type="compositionally biased region" description="Low complexity" evidence="1">
    <location>
        <begin position="333"/>
        <end position="343"/>
    </location>
</feature>
<feature type="domain" description="Peptidase C51" evidence="3">
    <location>
        <begin position="34"/>
        <end position="160"/>
    </location>
</feature>
<dbReference type="eggNOG" id="COG3942">
    <property type="taxonomic scope" value="Bacteria"/>
</dbReference>
<feature type="chain" id="PRO_5004525581" evidence="2">
    <location>
        <begin position="19"/>
        <end position="485"/>
    </location>
</feature>
<dbReference type="Proteomes" id="UP000014809">
    <property type="component" value="Chromosome"/>
</dbReference>
<sequence>MVALAVVLSVVAAPTASAGVTNLCRGQNDYTCLSFSGYSANTGTWADTRYPGAPNNHNCTRYVAYRLAASGVPDQGTWGNAGEWLDRAPGTKNSTPTVGAVAYWSPSWTSSHWGHSYGHVGVVEAVHSDGSVEVTWDSYSDGLAVRQRLSGADLPTNYIHVDDAAIARSGGVATNNPEGAFDEASSPSPGKVKVRGWAFDRDKITSSIAVHIYIGGEAGTAGAEGHNLTAKASRPDVARAHNGAGNNHGFEQTLTTAKRGKQKICAYGINVGSGDNTLLGCKSVTIKEPNPFGALDKVEGGKGEITLRGWAADWDKPSESLEIHVYHHEANGKKTGLGKLTSTTERKDVNSSQGVTGKHGFDGTLKVNITGKAEICAYGINKGNGTNALLGCKTTTIQKANGTSTSSSPPTSSAPTSSPTSSAATSGSGSGSESDSGESASTGPVWNYVCTAMDQADCTSKDAAIYFLRMLLEIIRERLDAASAA</sequence>
<feature type="region of interest" description="Disordered" evidence="1">
    <location>
        <begin position="400"/>
        <end position="440"/>
    </location>
</feature>
<accession>S4XH45</accession>
<evidence type="ECO:0000313" key="5">
    <source>
        <dbReference type="Proteomes" id="UP000014809"/>
    </source>
</evidence>
<feature type="region of interest" description="Disordered" evidence="1">
    <location>
        <begin position="333"/>
        <end position="356"/>
    </location>
</feature>
<dbReference type="PROSITE" id="PS50911">
    <property type="entry name" value="CHAP"/>
    <property type="match status" value="1"/>
</dbReference>
<evidence type="ECO:0000313" key="4">
    <source>
        <dbReference type="EMBL" id="AGP30980.1"/>
    </source>
</evidence>
<dbReference type="Pfam" id="PF05257">
    <property type="entry name" value="CHAP"/>
    <property type="match status" value="1"/>
</dbReference>
<protein>
    <submittedName>
        <fullName evidence="4">N-acetylmuramoyl-L-alanine amidase</fullName>
    </submittedName>
</protein>
<feature type="compositionally biased region" description="Low complexity" evidence="1">
    <location>
        <begin position="402"/>
        <end position="440"/>
    </location>
</feature>
<keyword evidence="2" id="KW-0732">Signal</keyword>
<dbReference type="PATRIC" id="fig|1200352.3.peg.1358"/>
<dbReference type="AlphaFoldDB" id="S4XH45"/>
<dbReference type="eggNOG" id="COG3757">
    <property type="taxonomic scope" value="Bacteria"/>
</dbReference>
<gene>
    <name evidence="4" type="ORF">A606_06665</name>
</gene>
<evidence type="ECO:0000259" key="3">
    <source>
        <dbReference type="PROSITE" id="PS50911"/>
    </source>
</evidence>
<dbReference type="InterPro" id="IPR007921">
    <property type="entry name" value="CHAP_dom"/>
</dbReference>
<dbReference type="Gene3D" id="3.90.1720.10">
    <property type="entry name" value="endopeptidase domain like (from Nostoc punctiforme)"/>
    <property type="match status" value="1"/>
</dbReference>
<reference evidence="4 5" key="1">
    <citation type="submission" date="2012-06" db="EMBL/GenBank/DDBJ databases">
        <title>Complete genome sequence of Corynebacterium terpenotabidum Y-11 (=DSM 44721).</title>
        <authorList>
            <person name="Ruckert C."/>
            <person name="Albersmeier A."/>
            <person name="Al-Dilaimi A."/>
            <person name="Szczepanowski R."/>
            <person name="Kalinowski J."/>
        </authorList>
    </citation>
    <scope>NUCLEOTIDE SEQUENCE [LARGE SCALE GENOMIC DNA]</scope>
    <source>
        <strain evidence="4 5">Y-11</strain>
    </source>
</reference>